<dbReference type="Proteomes" id="UP000182470">
    <property type="component" value="Chromosome I"/>
</dbReference>
<accession>A0A1H0BC61</accession>
<dbReference type="EMBL" id="LT629704">
    <property type="protein sequence ID" value="SDN42963.1"/>
    <property type="molecule type" value="Genomic_DNA"/>
</dbReference>
<reference evidence="2 3" key="2">
    <citation type="submission" date="2016-10" db="EMBL/GenBank/DDBJ databases">
        <authorList>
            <person name="de Groot N.N."/>
        </authorList>
    </citation>
    <scope>NUCLEOTIDE SEQUENCE [LARGE SCALE GENOMIC DNA]</scope>
    <source>
        <strain evidence="2 3">BS2772</strain>
    </source>
</reference>
<evidence type="ECO:0000313" key="1">
    <source>
        <dbReference type="EMBL" id="KAF2406378.1"/>
    </source>
</evidence>
<evidence type="ECO:0000313" key="3">
    <source>
        <dbReference type="Proteomes" id="UP000182470"/>
    </source>
</evidence>
<evidence type="ECO:0000313" key="2">
    <source>
        <dbReference type="EMBL" id="SDN42963.1"/>
    </source>
</evidence>
<name>A0A1H0BC61_9PSED</name>
<evidence type="ECO:0000313" key="4">
    <source>
        <dbReference type="Proteomes" id="UP000748067"/>
    </source>
</evidence>
<proteinExistence type="predicted"/>
<dbReference type="AlphaFoldDB" id="A0A1H0BC61"/>
<gene>
    <name evidence="1" type="ORF">PSAN_45530</name>
    <name evidence="2" type="ORF">SAMN04490179_4210</name>
</gene>
<dbReference type="OrthoDB" id="9152392at2"/>
<organism evidence="2 3">
    <name type="scientific">Pseudomonas antarctica</name>
    <dbReference type="NCBI Taxonomy" id="219572"/>
    <lineage>
        <taxon>Bacteria</taxon>
        <taxon>Pseudomonadati</taxon>
        <taxon>Pseudomonadota</taxon>
        <taxon>Gammaproteobacteria</taxon>
        <taxon>Pseudomonadales</taxon>
        <taxon>Pseudomonadaceae</taxon>
        <taxon>Pseudomonas</taxon>
    </lineage>
</organism>
<keyword evidence="4" id="KW-1185">Reference proteome</keyword>
<protein>
    <recommendedName>
        <fullName evidence="5">Peptidase C39-like domain-containing protein</fullName>
    </recommendedName>
</protein>
<sequence>MLALNPRVLLMVLLLPVGLWAQDVGAARLKNDIPPRLQWTANFGYCGEVAFVSAGLYYGQYVSQYDARAIATPGIDPSKAGSQLLVGVNDGAAAARMHLQAVQWNSVNTPDANAFLTWLKGNVLAGYPVIIGVYENMHAFEGSTEAEAGDAQYDHIVPVIGVSSKYPLTLPPRAYPDDVLALSDNGLWSPDGAPAYRYHFSFDRFQANRQEANAPSQALYSLPRNRQYGVAVTGIIDHDGQTLPVRLWTGVIEEQPPIAQYTHTRPPSAALALTVTVSGLKPSVAYTLYRYDTFAAVPDAAFNANAAQAARQWKVKIKTGSTYTLKETIRSDQVAVYRAVPDTAP</sequence>
<dbReference type="RefSeq" id="WP_083358808.1">
    <property type="nucleotide sequence ID" value="NZ_JXDI01000003.1"/>
</dbReference>
<dbReference type="Proteomes" id="UP000748067">
    <property type="component" value="Unassembled WGS sequence"/>
</dbReference>
<evidence type="ECO:0008006" key="5">
    <source>
        <dbReference type="Google" id="ProtNLM"/>
    </source>
</evidence>
<dbReference type="EMBL" id="JXDI01000003">
    <property type="protein sequence ID" value="KAF2406378.1"/>
    <property type="molecule type" value="Genomic_DNA"/>
</dbReference>
<reference evidence="1 4" key="1">
    <citation type="submission" date="2015-01" db="EMBL/GenBank/DDBJ databases">
        <title>Genome Sequence of Pseudomonas antarctica CMS 35.</title>
        <authorList>
            <person name="Voget S."/>
            <person name="Chow J."/>
            <person name="Daniel R."/>
            <person name="Streit W."/>
        </authorList>
    </citation>
    <scope>NUCLEOTIDE SEQUENCE [LARGE SCALE GENOMIC DNA]</scope>
    <source>
        <strain evidence="1 4">CMS 35</strain>
    </source>
</reference>